<keyword evidence="4" id="KW-1185">Reference proteome</keyword>
<evidence type="ECO:0000256" key="2">
    <source>
        <dbReference type="ARBA" id="ARBA00022737"/>
    </source>
</evidence>
<comment type="caution">
    <text evidence="3">The sequence shown here is derived from an EMBL/GenBank/DDBJ whole genome shotgun (WGS) entry which is preliminary data.</text>
</comment>
<protein>
    <submittedName>
        <fullName evidence="3">Kelch domain-containing protein 2</fullName>
    </submittedName>
</protein>
<keyword evidence="2" id="KW-0677">Repeat</keyword>
<evidence type="ECO:0000313" key="3">
    <source>
        <dbReference type="EMBL" id="KAJ7375175.1"/>
    </source>
</evidence>
<accession>A0A9W9Z589</accession>
<dbReference type="OrthoDB" id="10251809at2759"/>
<dbReference type="Proteomes" id="UP001163046">
    <property type="component" value="Unassembled WGS sequence"/>
</dbReference>
<gene>
    <name evidence="3" type="primary">KLHDC2</name>
    <name evidence="3" type="ORF">OS493_001914</name>
</gene>
<dbReference type="PANTHER" id="PTHR46228">
    <property type="entry name" value="KELCH DOMAIN-CONTAINING PROTEIN"/>
    <property type="match status" value="1"/>
</dbReference>
<dbReference type="AlphaFoldDB" id="A0A9W9Z589"/>
<keyword evidence="1" id="KW-0880">Kelch repeat</keyword>
<dbReference type="SUPFAM" id="SSF117281">
    <property type="entry name" value="Kelch motif"/>
    <property type="match status" value="1"/>
</dbReference>
<evidence type="ECO:0000256" key="1">
    <source>
        <dbReference type="ARBA" id="ARBA00022441"/>
    </source>
</evidence>
<name>A0A9W9Z589_9CNID</name>
<dbReference type="PANTHER" id="PTHR46228:SF2">
    <property type="entry name" value="KELCH REPEAT PROTEIN (AFU_ORTHOLOGUE AFUA_4G14350)"/>
    <property type="match status" value="1"/>
</dbReference>
<sequence>MTFVFPSTNGTVKPRERSGHVAVHFDGYLVVWGGYYNGDFPEEHVPGFHLVVDRNHPSNEVWFYCIETSAWKHIETSGDTPPPLSGSSACVIGSNILKRIKGNPPSDRDKLCCWTYNDLILYFGGYGIAPDPEKVDESCGYFTFNTSGEEQFTDNRGWNSHLFVLDTSNLTWSQPKNKG</sequence>
<evidence type="ECO:0000313" key="4">
    <source>
        <dbReference type="Proteomes" id="UP001163046"/>
    </source>
</evidence>
<reference evidence="3" key="1">
    <citation type="submission" date="2023-01" db="EMBL/GenBank/DDBJ databases">
        <title>Genome assembly of the deep-sea coral Lophelia pertusa.</title>
        <authorList>
            <person name="Herrera S."/>
            <person name="Cordes E."/>
        </authorList>
    </citation>
    <scope>NUCLEOTIDE SEQUENCE</scope>
    <source>
        <strain evidence="3">USNM1676648</strain>
        <tissue evidence="3">Polyp</tissue>
    </source>
</reference>
<dbReference type="InterPro" id="IPR015915">
    <property type="entry name" value="Kelch-typ_b-propeller"/>
</dbReference>
<dbReference type="EMBL" id="MU826826">
    <property type="protein sequence ID" value="KAJ7375175.1"/>
    <property type="molecule type" value="Genomic_DNA"/>
</dbReference>
<dbReference type="Gene3D" id="2.120.10.80">
    <property type="entry name" value="Kelch-type beta propeller"/>
    <property type="match status" value="1"/>
</dbReference>
<proteinExistence type="predicted"/>
<organism evidence="3 4">
    <name type="scientific">Desmophyllum pertusum</name>
    <dbReference type="NCBI Taxonomy" id="174260"/>
    <lineage>
        <taxon>Eukaryota</taxon>
        <taxon>Metazoa</taxon>
        <taxon>Cnidaria</taxon>
        <taxon>Anthozoa</taxon>
        <taxon>Hexacorallia</taxon>
        <taxon>Scleractinia</taxon>
        <taxon>Caryophylliina</taxon>
        <taxon>Caryophylliidae</taxon>
        <taxon>Desmophyllum</taxon>
    </lineage>
</organism>